<organism evidence="1 2">
    <name type="scientific">Malus baccata</name>
    <name type="common">Siberian crab apple</name>
    <name type="synonym">Pyrus baccata</name>
    <dbReference type="NCBI Taxonomy" id="106549"/>
    <lineage>
        <taxon>Eukaryota</taxon>
        <taxon>Viridiplantae</taxon>
        <taxon>Streptophyta</taxon>
        <taxon>Embryophyta</taxon>
        <taxon>Tracheophyta</taxon>
        <taxon>Spermatophyta</taxon>
        <taxon>Magnoliopsida</taxon>
        <taxon>eudicotyledons</taxon>
        <taxon>Gunneridae</taxon>
        <taxon>Pentapetalae</taxon>
        <taxon>rosids</taxon>
        <taxon>fabids</taxon>
        <taxon>Rosales</taxon>
        <taxon>Rosaceae</taxon>
        <taxon>Amygdaloideae</taxon>
        <taxon>Maleae</taxon>
        <taxon>Malus</taxon>
    </lineage>
</organism>
<evidence type="ECO:0000313" key="1">
    <source>
        <dbReference type="EMBL" id="TQE13518.1"/>
    </source>
</evidence>
<name>A0A540NR45_MALBA</name>
<dbReference type="Proteomes" id="UP000315295">
    <property type="component" value="Unassembled WGS sequence"/>
</dbReference>
<dbReference type="AlphaFoldDB" id="A0A540NR45"/>
<comment type="caution">
    <text evidence="1">The sequence shown here is derived from an EMBL/GenBank/DDBJ whole genome shotgun (WGS) entry which is preliminary data.</text>
</comment>
<accession>A0A540NR45</accession>
<proteinExistence type="predicted"/>
<protein>
    <submittedName>
        <fullName evidence="1">Uncharacterized protein</fullName>
    </submittedName>
</protein>
<gene>
    <name evidence="1" type="ORF">C1H46_000849</name>
</gene>
<dbReference type="EMBL" id="VIEB01000010">
    <property type="protein sequence ID" value="TQE13518.1"/>
    <property type="molecule type" value="Genomic_DNA"/>
</dbReference>
<keyword evidence="2" id="KW-1185">Reference proteome</keyword>
<reference evidence="1 2" key="1">
    <citation type="journal article" date="2019" name="G3 (Bethesda)">
        <title>Sequencing of a Wild Apple (Malus baccata) Genome Unravels the Differences Between Cultivated and Wild Apple Species Regarding Disease Resistance and Cold Tolerance.</title>
        <authorList>
            <person name="Chen X."/>
        </authorList>
    </citation>
    <scope>NUCLEOTIDE SEQUENCE [LARGE SCALE GENOMIC DNA]</scope>
    <source>
        <strain evidence="2">cv. Shandingzi</strain>
        <tissue evidence="1">Leaves</tissue>
    </source>
</reference>
<sequence length="89" mass="10431">MHNKTENILADKSRKKIWKKGRNHQTPKLYPQKQKSCTVRIMVGSKDPITWSLSSNSYHFFKTMPLNFKSGSRECTKHANLKNKNKIIK</sequence>
<evidence type="ECO:0000313" key="2">
    <source>
        <dbReference type="Proteomes" id="UP000315295"/>
    </source>
</evidence>